<organism evidence="2 3">
    <name type="scientific">Treponema denticola</name>
    <dbReference type="NCBI Taxonomy" id="158"/>
    <lineage>
        <taxon>Bacteria</taxon>
        <taxon>Pseudomonadati</taxon>
        <taxon>Spirochaetota</taxon>
        <taxon>Spirochaetia</taxon>
        <taxon>Spirochaetales</taxon>
        <taxon>Treponemataceae</taxon>
        <taxon>Treponema</taxon>
    </lineage>
</organism>
<feature type="domain" description="Glycosyltransferase 2-like" evidence="1">
    <location>
        <begin position="9"/>
        <end position="140"/>
    </location>
</feature>
<dbReference type="PANTHER" id="PTHR22916:SF3">
    <property type="entry name" value="UDP-GLCNAC:BETAGAL BETA-1,3-N-ACETYLGLUCOSAMINYLTRANSFERASE-LIKE PROTEIN 1"/>
    <property type="match status" value="1"/>
</dbReference>
<dbReference type="Gene3D" id="3.90.550.10">
    <property type="entry name" value="Spore Coat Polysaccharide Biosynthesis Protein SpsA, Chain A"/>
    <property type="match status" value="1"/>
</dbReference>
<accession>A0A9Q9BBU7</accession>
<dbReference type="InterPro" id="IPR001173">
    <property type="entry name" value="Glyco_trans_2-like"/>
</dbReference>
<sequence length="340" mass="40285">MSMHDYLFSICIPVYNTEQYLPRALDSIVNQTFDAKKIETVIVNDGSPRSAECDQIITEYSNRLSIQYIVKDTNEGLFLARKTAIEKAEGKYVLFFDADDSLEVHALQILSDNLINEPDYVQFRFYDVIDGEKLLHHWILEDERDKTIADVLQNKTIHNLFNKCYNAQMLKRIYGLLPDSYVVYAEDYYQSAVIEYFSNKKIFIDTPLYNYFKNIGVTSNSTFKNKNKIVQIMSGFRTIEQNLVLFFERNGAPQYTQYVKNYIKELYINFAYWVNSFHIIMFVIRKLPNEYHAIRLTIFKKFLMHNIKKLIKNILPYGFVRLMLIQKNKGFAIFLRKQYM</sequence>
<evidence type="ECO:0000259" key="1">
    <source>
        <dbReference type="Pfam" id="PF00535"/>
    </source>
</evidence>
<dbReference type="AlphaFoldDB" id="A0A9Q9BBU7"/>
<evidence type="ECO:0000313" key="3">
    <source>
        <dbReference type="Proteomes" id="UP001056981"/>
    </source>
</evidence>
<evidence type="ECO:0000313" key="2">
    <source>
        <dbReference type="EMBL" id="UTC99888.1"/>
    </source>
</evidence>
<dbReference type="InterPro" id="IPR029044">
    <property type="entry name" value="Nucleotide-diphossugar_trans"/>
</dbReference>
<dbReference type="CDD" id="cd00761">
    <property type="entry name" value="Glyco_tranf_GTA_type"/>
    <property type="match status" value="1"/>
</dbReference>
<dbReference type="Pfam" id="PF00535">
    <property type="entry name" value="Glycos_transf_2"/>
    <property type="match status" value="1"/>
</dbReference>
<gene>
    <name evidence="2" type="ORF">E4N86_03890</name>
</gene>
<dbReference type="GO" id="GO:0016758">
    <property type="term" value="F:hexosyltransferase activity"/>
    <property type="evidence" value="ECO:0007669"/>
    <property type="project" value="UniProtKB-ARBA"/>
</dbReference>
<protein>
    <submittedName>
        <fullName evidence="2">Glycosyltransferase family 2 protein</fullName>
    </submittedName>
</protein>
<name>A0A9Q9BBU7_TREDN</name>
<reference evidence="2" key="1">
    <citation type="submission" date="2020-04" db="EMBL/GenBank/DDBJ databases">
        <title>Comparative genomics of oral phylogroup-2 Treponema strains.</title>
        <authorList>
            <person name="Zeng H."/>
            <person name="Chan Y.K."/>
            <person name="Watt R.M."/>
        </authorList>
    </citation>
    <scope>NUCLEOTIDE SEQUENCE</scope>
    <source>
        <strain evidence="2">OMZ 905</strain>
    </source>
</reference>
<dbReference type="PANTHER" id="PTHR22916">
    <property type="entry name" value="GLYCOSYLTRANSFERASE"/>
    <property type="match status" value="1"/>
</dbReference>
<dbReference type="EMBL" id="CP051635">
    <property type="protein sequence ID" value="UTC99888.1"/>
    <property type="molecule type" value="Genomic_DNA"/>
</dbReference>
<dbReference type="SUPFAM" id="SSF53448">
    <property type="entry name" value="Nucleotide-diphospho-sugar transferases"/>
    <property type="match status" value="1"/>
</dbReference>
<proteinExistence type="predicted"/>
<dbReference type="Proteomes" id="UP001056981">
    <property type="component" value="Chromosome"/>
</dbReference>